<feature type="domain" description="Peptidase S54 rhomboid" evidence="8">
    <location>
        <begin position="89"/>
        <end position="237"/>
    </location>
</feature>
<organism evidence="9 10">
    <name type="scientific">Parapedobacter indicus</name>
    <dbReference type="NCBI Taxonomy" id="1477437"/>
    <lineage>
        <taxon>Bacteria</taxon>
        <taxon>Pseudomonadati</taxon>
        <taxon>Bacteroidota</taxon>
        <taxon>Sphingobacteriia</taxon>
        <taxon>Sphingobacteriales</taxon>
        <taxon>Sphingobacteriaceae</taxon>
        <taxon>Parapedobacter</taxon>
    </lineage>
</organism>
<feature type="transmembrane region" description="Helical" evidence="7">
    <location>
        <begin position="20"/>
        <end position="40"/>
    </location>
</feature>
<evidence type="ECO:0000256" key="7">
    <source>
        <dbReference type="SAM" id="Phobius"/>
    </source>
</evidence>
<gene>
    <name evidence="9" type="ORF">SAMN05444682_10892</name>
</gene>
<reference evidence="9 10" key="1">
    <citation type="submission" date="2016-10" db="EMBL/GenBank/DDBJ databases">
        <authorList>
            <person name="de Groot N.N."/>
        </authorList>
    </citation>
    <scope>NUCLEOTIDE SEQUENCE [LARGE SCALE GENOMIC DNA]</scope>
    <source>
        <strain evidence="9 10">RK1</strain>
    </source>
</reference>
<keyword evidence="5 7" id="KW-1133">Transmembrane helix</keyword>
<evidence type="ECO:0000256" key="2">
    <source>
        <dbReference type="ARBA" id="ARBA00009045"/>
    </source>
</evidence>
<proteinExistence type="inferred from homology"/>
<dbReference type="AlphaFoldDB" id="A0A1I3PMJ2"/>
<keyword evidence="10" id="KW-1185">Reference proteome</keyword>
<keyword evidence="3 7" id="KW-0812">Transmembrane</keyword>
<feature type="transmembrane region" description="Helical" evidence="7">
    <location>
        <begin position="222"/>
        <end position="240"/>
    </location>
</feature>
<comment type="similarity">
    <text evidence="2">Belongs to the peptidase S54 family.</text>
</comment>
<dbReference type="OrthoDB" id="9778341at2"/>
<dbReference type="GO" id="GO:0004252">
    <property type="term" value="F:serine-type endopeptidase activity"/>
    <property type="evidence" value="ECO:0007669"/>
    <property type="project" value="InterPro"/>
</dbReference>
<evidence type="ECO:0000313" key="9">
    <source>
        <dbReference type="EMBL" id="SFJ22560.1"/>
    </source>
</evidence>
<evidence type="ECO:0000259" key="8">
    <source>
        <dbReference type="Pfam" id="PF01694"/>
    </source>
</evidence>
<dbReference type="Proteomes" id="UP000198670">
    <property type="component" value="Unassembled WGS sequence"/>
</dbReference>
<evidence type="ECO:0000256" key="6">
    <source>
        <dbReference type="ARBA" id="ARBA00023136"/>
    </source>
</evidence>
<feature type="transmembrane region" description="Helical" evidence="7">
    <location>
        <begin position="153"/>
        <end position="175"/>
    </location>
</feature>
<feature type="transmembrane region" description="Helical" evidence="7">
    <location>
        <begin position="182"/>
        <end position="202"/>
    </location>
</feature>
<evidence type="ECO:0000256" key="5">
    <source>
        <dbReference type="ARBA" id="ARBA00022989"/>
    </source>
</evidence>
<evidence type="ECO:0000313" key="10">
    <source>
        <dbReference type="Proteomes" id="UP000198670"/>
    </source>
</evidence>
<dbReference type="InterPro" id="IPR022764">
    <property type="entry name" value="Peptidase_S54_rhomboid_dom"/>
</dbReference>
<dbReference type="GO" id="GO:0016020">
    <property type="term" value="C:membrane"/>
    <property type="evidence" value="ECO:0007669"/>
    <property type="project" value="UniProtKB-SubCell"/>
</dbReference>
<sequence length="248" mass="27122">MLLPIGDENHDRKSFPFVNYLFIGLNILVFVFLQGFGYNIHFTFSYATIPAEILTGRDIITDSQLIVDPISGESFEMPGLQPTGIPVFLTLISAMFMHGGVGHLAGNMLYLWICGDNVEDRLGHFRYLVFYLLCGILSGLSHVFSVWFFGQDPLTPCLGASGAISAVLAGYLVLFPHKRITFLLFFFVVSIPAIVAIGLWFLFQVSNGIGALGGEQAGGVAYAAHIGGFVAGLLLVNRFSRRLSYVRG</sequence>
<feature type="transmembrane region" description="Helical" evidence="7">
    <location>
        <begin position="125"/>
        <end position="147"/>
    </location>
</feature>
<dbReference type="InterPro" id="IPR050925">
    <property type="entry name" value="Rhomboid_protease_S54"/>
</dbReference>
<keyword evidence="6 7" id="KW-0472">Membrane</keyword>
<feature type="transmembrane region" description="Helical" evidence="7">
    <location>
        <begin position="87"/>
        <end position="113"/>
    </location>
</feature>
<name>A0A1I3PMJ2_9SPHI</name>
<dbReference type="Pfam" id="PF01694">
    <property type="entry name" value="Rhomboid"/>
    <property type="match status" value="1"/>
</dbReference>
<dbReference type="Gene3D" id="1.20.1540.10">
    <property type="entry name" value="Rhomboid-like"/>
    <property type="match status" value="1"/>
</dbReference>
<dbReference type="STRING" id="1477437.SAMN05444682_10892"/>
<dbReference type="EMBL" id="FOQO01000008">
    <property type="protein sequence ID" value="SFJ22560.1"/>
    <property type="molecule type" value="Genomic_DNA"/>
</dbReference>
<dbReference type="PANTHER" id="PTHR43731">
    <property type="entry name" value="RHOMBOID PROTEASE"/>
    <property type="match status" value="1"/>
</dbReference>
<dbReference type="PANTHER" id="PTHR43731:SF14">
    <property type="entry name" value="PRESENILIN-ASSOCIATED RHOMBOID-LIKE PROTEIN, MITOCHONDRIAL"/>
    <property type="match status" value="1"/>
</dbReference>
<dbReference type="InterPro" id="IPR035952">
    <property type="entry name" value="Rhomboid-like_sf"/>
</dbReference>
<comment type="subcellular location">
    <subcellularLocation>
        <location evidence="1">Membrane</location>
        <topology evidence="1">Multi-pass membrane protein</topology>
    </subcellularLocation>
</comment>
<protein>
    <submittedName>
        <fullName evidence="9">Membrane associated serine protease, rhomboid family</fullName>
    </submittedName>
</protein>
<evidence type="ECO:0000256" key="3">
    <source>
        <dbReference type="ARBA" id="ARBA00022692"/>
    </source>
</evidence>
<dbReference type="GO" id="GO:0006508">
    <property type="term" value="P:proteolysis"/>
    <property type="evidence" value="ECO:0007669"/>
    <property type="project" value="UniProtKB-KW"/>
</dbReference>
<dbReference type="RefSeq" id="WP_090628597.1">
    <property type="nucleotide sequence ID" value="NZ_FOQO01000008.1"/>
</dbReference>
<evidence type="ECO:0000256" key="1">
    <source>
        <dbReference type="ARBA" id="ARBA00004141"/>
    </source>
</evidence>
<keyword evidence="4" id="KW-0378">Hydrolase</keyword>
<keyword evidence="9" id="KW-0645">Protease</keyword>
<evidence type="ECO:0000256" key="4">
    <source>
        <dbReference type="ARBA" id="ARBA00022801"/>
    </source>
</evidence>
<dbReference type="SUPFAM" id="SSF144091">
    <property type="entry name" value="Rhomboid-like"/>
    <property type="match status" value="1"/>
</dbReference>
<accession>A0A1I3PMJ2</accession>